<sequence length="76" mass="8522">MDGDMFEPNIAELRDEFRFVVWDQRGFGGTVATTRAFSYWHSAKDLIALLDHLEVASASLVDMSQDGFLSMHAALL</sequence>
<dbReference type="InterPro" id="IPR029058">
    <property type="entry name" value="AB_hydrolase_fold"/>
</dbReference>
<proteinExistence type="predicted"/>
<dbReference type="Proteomes" id="UP000652198">
    <property type="component" value="Unassembled WGS sequence"/>
</dbReference>
<evidence type="ECO:0000313" key="1">
    <source>
        <dbReference type="EMBL" id="NPT45235.1"/>
    </source>
</evidence>
<reference evidence="1 2" key="1">
    <citation type="submission" date="2019-11" db="EMBL/GenBank/DDBJ databases">
        <title>Metabolism of dissolved organic matter in forest soils.</title>
        <authorList>
            <person name="Cyle K.T."/>
            <person name="Wilhelm R.C."/>
            <person name="Martinez C.E."/>
        </authorList>
    </citation>
    <scope>NUCLEOTIDE SEQUENCE [LARGE SCALE GENOMIC DNA]</scope>
    <source>
        <strain evidence="1 2">1N</strain>
    </source>
</reference>
<keyword evidence="2" id="KW-1185">Reference proteome</keyword>
<evidence type="ECO:0008006" key="3">
    <source>
        <dbReference type="Google" id="ProtNLM"/>
    </source>
</evidence>
<organism evidence="1 2">
    <name type="scientific">Paraburkholderia solitsugae</name>
    <dbReference type="NCBI Taxonomy" id="2675748"/>
    <lineage>
        <taxon>Bacteria</taxon>
        <taxon>Pseudomonadati</taxon>
        <taxon>Pseudomonadota</taxon>
        <taxon>Betaproteobacteria</taxon>
        <taxon>Burkholderiales</taxon>
        <taxon>Burkholderiaceae</taxon>
        <taxon>Paraburkholderia</taxon>
    </lineage>
</organism>
<name>A0ABX2BZ96_9BURK</name>
<evidence type="ECO:0000313" key="2">
    <source>
        <dbReference type="Proteomes" id="UP000652198"/>
    </source>
</evidence>
<accession>A0ABX2BZ96</accession>
<dbReference type="EMBL" id="WOEY01000115">
    <property type="protein sequence ID" value="NPT45235.1"/>
    <property type="molecule type" value="Genomic_DNA"/>
</dbReference>
<dbReference type="Gene3D" id="3.40.50.1820">
    <property type="entry name" value="alpha/beta hydrolase"/>
    <property type="match status" value="1"/>
</dbReference>
<protein>
    <recommendedName>
        <fullName evidence="3">Alpha/beta hydrolase family protein</fullName>
    </recommendedName>
</protein>
<comment type="caution">
    <text evidence="1">The sequence shown here is derived from an EMBL/GenBank/DDBJ whole genome shotgun (WGS) entry which is preliminary data.</text>
</comment>
<dbReference type="SUPFAM" id="SSF53474">
    <property type="entry name" value="alpha/beta-Hydrolases"/>
    <property type="match status" value="1"/>
</dbReference>
<gene>
    <name evidence="1" type="ORF">GNZ12_28715</name>
</gene>